<dbReference type="KEGG" id="orn:DV701_07770"/>
<evidence type="ECO:0000256" key="6">
    <source>
        <dbReference type="ARBA" id="ARBA00022777"/>
    </source>
</evidence>
<keyword evidence="5" id="KW-0547">Nucleotide-binding</keyword>
<dbReference type="Proteomes" id="UP000253790">
    <property type="component" value="Chromosome"/>
</dbReference>
<evidence type="ECO:0000256" key="7">
    <source>
        <dbReference type="ARBA" id="ARBA00022840"/>
    </source>
</evidence>
<dbReference type="EC" id="2.7.13.3" evidence="2"/>
<feature type="transmembrane region" description="Helical" evidence="9">
    <location>
        <begin position="56"/>
        <end position="74"/>
    </location>
</feature>
<feature type="transmembrane region" description="Helical" evidence="9">
    <location>
        <begin position="104"/>
        <end position="121"/>
    </location>
</feature>
<dbReference type="GO" id="GO:0046983">
    <property type="term" value="F:protein dimerization activity"/>
    <property type="evidence" value="ECO:0007669"/>
    <property type="project" value="InterPro"/>
</dbReference>
<reference evidence="11 12" key="1">
    <citation type="submission" date="2018-07" db="EMBL/GenBank/DDBJ databases">
        <title>Complete genome sequencing of Ornithinimicrobium sp. AMA3305.</title>
        <authorList>
            <person name="Bae J.-W."/>
        </authorList>
    </citation>
    <scope>NUCLEOTIDE SEQUENCE [LARGE SCALE GENOMIC DNA]</scope>
    <source>
        <strain evidence="11 12">AMA3305</strain>
    </source>
</reference>
<dbReference type="InterPro" id="IPR011712">
    <property type="entry name" value="Sig_transdc_His_kin_sub3_dim/P"/>
</dbReference>
<keyword evidence="9" id="KW-0812">Transmembrane</keyword>
<comment type="catalytic activity">
    <reaction evidence="1">
        <text>ATP + protein L-histidine = ADP + protein N-phospho-L-histidine.</text>
        <dbReference type="EC" id="2.7.13.3"/>
    </reaction>
</comment>
<feature type="transmembrane region" description="Helical" evidence="9">
    <location>
        <begin position="127"/>
        <end position="144"/>
    </location>
</feature>
<organism evidence="11 12">
    <name type="scientific">Ornithinimicrobium avium</name>
    <dbReference type="NCBI Taxonomy" id="2283195"/>
    <lineage>
        <taxon>Bacteria</taxon>
        <taxon>Bacillati</taxon>
        <taxon>Actinomycetota</taxon>
        <taxon>Actinomycetes</taxon>
        <taxon>Micrococcales</taxon>
        <taxon>Ornithinimicrobiaceae</taxon>
        <taxon>Ornithinimicrobium</taxon>
    </lineage>
</organism>
<keyword evidence="7" id="KW-0067">ATP-binding</keyword>
<keyword evidence="12" id="KW-1185">Reference proteome</keyword>
<dbReference type="InterPro" id="IPR050482">
    <property type="entry name" value="Sensor_HK_TwoCompSys"/>
</dbReference>
<evidence type="ECO:0000256" key="5">
    <source>
        <dbReference type="ARBA" id="ARBA00022741"/>
    </source>
</evidence>
<dbReference type="InterPro" id="IPR036890">
    <property type="entry name" value="HATPase_C_sf"/>
</dbReference>
<keyword evidence="3" id="KW-0597">Phosphoprotein</keyword>
<evidence type="ECO:0000259" key="10">
    <source>
        <dbReference type="Pfam" id="PF07730"/>
    </source>
</evidence>
<name>A0A345NLY0_9MICO</name>
<keyword evidence="9" id="KW-0472">Membrane</keyword>
<keyword evidence="6" id="KW-0418">Kinase</keyword>
<dbReference type="EMBL" id="CP031229">
    <property type="protein sequence ID" value="AXH96038.1"/>
    <property type="molecule type" value="Genomic_DNA"/>
</dbReference>
<feature type="transmembrane region" description="Helical" evidence="9">
    <location>
        <begin position="35"/>
        <end position="51"/>
    </location>
</feature>
<dbReference type="GO" id="GO:0016020">
    <property type="term" value="C:membrane"/>
    <property type="evidence" value="ECO:0007669"/>
    <property type="project" value="InterPro"/>
</dbReference>
<dbReference type="Gene3D" id="3.30.565.10">
    <property type="entry name" value="Histidine kinase-like ATPase, C-terminal domain"/>
    <property type="match status" value="1"/>
</dbReference>
<dbReference type="AlphaFoldDB" id="A0A345NLY0"/>
<dbReference type="RefSeq" id="WP_114927803.1">
    <property type="nucleotide sequence ID" value="NZ_CP031229.1"/>
</dbReference>
<protein>
    <recommendedName>
        <fullName evidence="2">histidine kinase</fullName>
        <ecNumber evidence="2">2.7.13.3</ecNumber>
    </recommendedName>
</protein>
<feature type="transmembrane region" description="Helical" evidence="9">
    <location>
        <begin position="12"/>
        <end position="29"/>
    </location>
</feature>
<keyword evidence="9" id="KW-1133">Transmembrane helix</keyword>
<evidence type="ECO:0000256" key="3">
    <source>
        <dbReference type="ARBA" id="ARBA00022553"/>
    </source>
</evidence>
<gene>
    <name evidence="11" type="ORF">DV701_07770</name>
</gene>
<evidence type="ECO:0000256" key="4">
    <source>
        <dbReference type="ARBA" id="ARBA00022679"/>
    </source>
</evidence>
<dbReference type="SUPFAM" id="SSF55874">
    <property type="entry name" value="ATPase domain of HSP90 chaperone/DNA topoisomerase II/histidine kinase"/>
    <property type="match status" value="1"/>
</dbReference>
<dbReference type="GO" id="GO:0005524">
    <property type="term" value="F:ATP binding"/>
    <property type="evidence" value="ECO:0007669"/>
    <property type="project" value="UniProtKB-KW"/>
</dbReference>
<accession>A0A345NLY0</accession>
<proteinExistence type="predicted"/>
<dbReference type="GO" id="GO:0000155">
    <property type="term" value="F:phosphorelay sensor kinase activity"/>
    <property type="evidence" value="ECO:0007669"/>
    <property type="project" value="InterPro"/>
</dbReference>
<keyword evidence="4" id="KW-0808">Transferase</keyword>
<evidence type="ECO:0000313" key="11">
    <source>
        <dbReference type="EMBL" id="AXH96038.1"/>
    </source>
</evidence>
<dbReference type="Gene3D" id="1.20.5.1930">
    <property type="match status" value="1"/>
</dbReference>
<feature type="transmembrane region" description="Helical" evidence="9">
    <location>
        <begin position="80"/>
        <end position="97"/>
    </location>
</feature>
<sequence>MHLSVRSLRPWDVLLPAGLATIGVAELVALRPSGWAAAAALEVVAALILVWRRAAGLLTATLAALVLLQMPWIGPQLDEAAAPILFCAVCGYTLGRWVRSYRGLWGVAVIAAAFAVDYLLVDERVHGVGDVIFLGTLILPPYVFGRVTRRLADQAEELRDAQEAVRRAAVHAERQRVARELHDVVAHSISAMVVQTDAARELLASDPLRARSVLAGVSDTGRRALSDTGRLLHLLRDPDDELGLGPVPGLAQVPALVEAFRAEGLDVDLNLPTELPALPAGTDVSAYRVVQEGLTNALRYAADHRASVSVTTLRDRLDIRTSNAAGTTDPESVGAGLGLLGLAERVHLLGGTLEHGTRGGRFELDVRLPVGP</sequence>
<dbReference type="PANTHER" id="PTHR24421:SF10">
    <property type="entry name" value="NITRATE_NITRITE SENSOR PROTEIN NARQ"/>
    <property type="match status" value="1"/>
</dbReference>
<dbReference type="OrthoDB" id="227596at2"/>
<feature type="domain" description="Signal transduction histidine kinase subgroup 3 dimerisation and phosphoacceptor" evidence="10">
    <location>
        <begin position="173"/>
        <end position="239"/>
    </location>
</feature>
<keyword evidence="8" id="KW-0902">Two-component regulatory system</keyword>
<evidence type="ECO:0000256" key="2">
    <source>
        <dbReference type="ARBA" id="ARBA00012438"/>
    </source>
</evidence>
<evidence type="ECO:0000313" key="12">
    <source>
        <dbReference type="Proteomes" id="UP000253790"/>
    </source>
</evidence>
<evidence type="ECO:0000256" key="1">
    <source>
        <dbReference type="ARBA" id="ARBA00000085"/>
    </source>
</evidence>
<dbReference type="Pfam" id="PF07730">
    <property type="entry name" value="HisKA_3"/>
    <property type="match status" value="1"/>
</dbReference>
<evidence type="ECO:0000256" key="9">
    <source>
        <dbReference type="SAM" id="Phobius"/>
    </source>
</evidence>
<dbReference type="PANTHER" id="PTHR24421">
    <property type="entry name" value="NITRATE/NITRITE SENSOR PROTEIN NARX-RELATED"/>
    <property type="match status" value="1"/>
</dbReference>
<evidence type="ECO:0000256" key="8">
    <source>
        <dbReference type="ARBA" id="ARBA00023012"/>
    </source>
</evidence>